<feature type="region of interest" description="Disordered" evidence="1">
    <location>
        <begin position="78"/>
        <end position="113"/>
    </location>
</feature>
<accession>A0A428PLH9</accession>
<dbReference type="Proteomes" id="UP000288168">
    <property type="component" value="Unassembled WGS sequence"/>
</dbReference>
<protein>
    <submittedName>
        <fullName evidence="3">Uncharacterized protein</fullName>
    </submittedName>
</protein>
<keyword evidence="2" id="KW-0472">Membrane</keyword>
<evidence type="ECO:0000313" key="4">
    <source>
        <dbReference type="Proteomes" id="UP000288168"/>
    </source>
</evidence>
<keyword evidence="4" id="KW-1185">Reference proteome</keyword>
<dbReference type="AlphaFoldDB" id="A0A428PLH9"/>
<proteinExistence type="predicted"/>
<dbReference type="OrthoDB" id="5099413at2759"/>
<sequence>MWGFLDYALAFTIVFFSWLAFVKLPKKDKNRRSQKFKEELEEFMKQRSKVRTTRMMPEDEAGMRELLRRHPQYREFLGQWEEDGSPPGSPGPRLPNLKDIRDSHRRDIQGGPF</sequence>
<reference evidence="3 4" key="1">
    <citation type="submission" date="2017-06" db="EMBL/GenBank/DDBJ databases">
        <title>Comparative genomic analysis of Ambrosia Fusariam Clade fungi.</title>
        <authorList>
            <person name="Stajich J.E."/>
            <person name="Carrillo J."/>
            <person name="Kijimoto T."/>
            <person name="Eskalen A."/>
            <person name="O'Donnell K."/>
            <person name="Kasson M."/>
        </authorList>
    </citation>
    <scope>NUCLEOTIDE SEQUENCE [LARGE SCALE GENOMIC DNA]</scope>
    <source>
        <strain evidence="3 4">NRRL62584</strain>
    </source>
</reference>
<evidence type="ECO:0000256" key="1">
    <source>
        <dbReference type="SAM" id="MobiDB-lite"/>
    </source>
</evidence>
<keyword evidence="2" id="KW-1133">Transmembrane helix</keyword>
<organism evidence="3 4">
    <name type="scientific">Fusarium duplospermum</name>
    <dbReference type="NCBI Taxonomy" id="1325734"/>
    <lineage>
        <taxon>Eukaryota</taxon>
        <taxon>Fungi</taxon>
        <taxon>Dikarya</taxon>
        <taxon>Ascomycota</taxon>
        <taxon>Pezizomycotina</taxon>
        <taxon>Sordariomycetes</taxon>
        <taxon>Hypocreomycetidae</taxon>
        <taxon>Hypocreales</taxon>
        <taxon>Nectriaceae</taxon>
        <taxon>Fusarium</taxon>
        <taxon>Fusarium solani species complex</taxon>
    </lineage>
</organism>
<evidence type="ECO:0000256" key="2">
    <source>
        <dbReference type="SAM" id="Phobius"/>
    </source>
</evidence>
<feature type="transmembrane region" description="Helical" evidence="2">
    <location>
        <begin position="6"/>
        <end position="24"/>
    </location>
</feature>
<feature type="compositionally biased region" description="Basic and acidic residues" evidence="1">
    <location>
        <begin position="96"/>
        <end position="113"/>
    </location>
</feature>
<dbReference type="EMBL" id="NKCI01000117">
    <property type="protein sequence ID" value="RSL53911.1"/>
    <property type="molecule type" value="Genomic_DNA"/>
</dbReference>
<comment type="caution">
    <text evidence="3">The sequence shown here is derived from an EMBL/GenBank/DDBJ whole genome shotgun (WGS) entry which is preliminary data.</text>
</comment>
<name>A0A428PLH9_9HYPO</name>
<keyword evidence="2" id="KW-0812">Transmembrane</keyword>
<evidence type="ECO:0000313" key="3">
    <source>
        <dbReference type="EMBL" id="RSL53911.1"/>
    </source>
</evidence>
<gene>
    <name evidence="3" type="ORF">CEP54_010181</name>
</gene>